<feature type="compositionally biased region" description="Polar residues" evidence="1">
    <location>
        <begin position="48"/>
        <end position="65"/>
    </location>
</feature>
<feature type="domain" description="DUF3502" evidence="3">
    <location>
        <begin position="382"/>
        <end position="437"/>
    </location>
</feature>
<feature type="chain" id="PRO_5039355639" evidence="2">
    <location>
        <begin position="22"/>
        <end position="440"/>
    </location>
</feature>
<comment type="caution">
    <text evidence="4">The sequence shown here is derived from an EMBL/GenBank/DDBJ whole genome shotgun (WGS) entry which is preliminary data.</text>
</comment>
<accession>A0A7W8M6G7</accession>
<protein>
    <submittedName>
        <fullName evidence="4">ABC-type glycerol-3-phosphate transport system substrate-binding protein</fullName>
    </submittedName>
</protein>
<gene>
    <name evidence="4" type="ORF">HNP82_003236</name>
</gene>
<keyword evidence="2" id="KW-0732">Signal</keyword>
<dbReference type="InterPro" id="IPR050490">
    <property type="entry name" value="Bact_solute-bd_prot1"/>
</dbReference>
<keyword evidence="5" id="KW-1185">Reference proteome</keyword>
<dbReference type="Gene3D" id="3.40.190.10">
    <property type="entry name" value="Periplasmic binding protein-like II"/>
    <property type="match status" value="2"/>
</dbReference>
<dbReference type="PANTHER" id="PTHR43649">
    <property type="entry name" value="ARABINOSE-BINDING PROTEIN-RELATED"/>
    <property type="match status" value="1"/>
</dbReference>
<dbReference type="PANTHER" id="PTHR43649:SF17">
    <property type="entry name" value="ABC TRANSPORTER SOLUTE BINDING PROTEIN-SUGAR TRANSPORT"/>
    <property type="match status" value="1"/>
</dbReference>
<evidence type="ECO:0000259" key="3">
    <source>
        <dbReference type="Pfam" id="PF12010"/>
    </source>
</evidence>
<dbReference type="InterPro" id="IPR006059">
    <property type="entry name" value="SBP"/>
</dbReference>
<feature type="compositionally biased region" description="Low complexity" evidence="1">
    <location>
        <begin position="32"/>
        <end position="47"/>
    </location>
</feature>
<dbReference type="EMBL" id="JACHFW010000019">
    <property type="protein sequence ID" value="MBB5266080.1"/>
    <property type="molecule type" value="Genomic_DNA"/>
</dbReference>
<organism evidence="4 5">
    <name type="scientific">Catenibacillus scindens</name>
    <dbReference type="NCBI Taxonomy" id="673271"/>
    <lineage>
        <taxon>Bacteria</taxon>
        <taxon>Bacillati</taxon>
        <taxon>Bacillota</taxon>
        <taxon>Clostridia</taxon>
        <taxon>Lachnospirales</taxon>
        <taxon>Lachnospiraceae</taxon>
        <taxon>Catenibacillus</taxon>
    </lineage>
</organism>
<evidence type="ECO:0000256" key="1">
    <source>
        <dbReference type="SAM" id="MobiDB-lite"/>
    </source>
</evidence>
<evidence type="ECO:0000313" key="4">
    <source>
        <dbReference type="EMBL" id="MBB5266080.1"/>
    </source>
</evidence>
<dbReference type="InterPro" id="IPR022627">
    <property type="entry name" value="DUF3502"/>
</dbReference>
<dbReference type="AlphaFoldDB" id="A0A7W8M6G7"/>
<feature type="region of interest" description="Disordered" evidence="1">
    <location>
        <begin position="23"/>
        <end position="77"/>
    </location>
</feature>
<dbReference type="RefSeq" id="WP_183776341.1">
    <property type="nucleotide sequence ID" value="NZ_JACHFW010000019.1"/>
</dbReference>
<proteinExistence type="predicted"/>
<dbReference type="Proteomes" id="UP000543642">
    <property type="component" value="Unassembled WGS sequence"/>
</dbReference>
<reference evidence="4 5" key="1">
    <citation type="submission" date="2020-08" db="EMBL/GenBank/DDBJ databases">
        <title>Genomic Encyclopedia of Type Strains, Phase IV (KMG-IV): sequencing the most valuable type-strain genomes for metagenomic binning, comparative biology and taxonomic classification.</title>
        <authorList>
            <person name="Goeker M."/>
        </authorList>
    </citation>
    <scope>NUCLEOTIDE SEQUENCE [LARGE SCALE GENOMIC DNA]</scope>
    <source>
        <strain evidence="4 5">DSM 106146</strain>
    </source>
</reference>
<dbReference type="SUPFAM" id="SSF53850">
    <property type="entry name" value="Periplasmic binding protein-like II"/>
    <property type="match status" value="1"/>
</dbReference>
<feature type="signal peptide" evidence="2">
    <location>
        <begin position="1"/>
        <end position="21"/>
    </location>
</feature>
<evidence type="ECO:0000313" key="5">
    <source>
        <dbReference type="Proteomes" id="UP000543642"/>
    </source>
</evidence>
<dbReference type="Pfam" id="PF12010">
    <property type="entry name" value="DUF3502"/>
    <property type="match status" value="1"/>
</dbReference>
<sequence length="440" mass="47292">MRLKRTLGILLVSCLTLTACGNSEPAQNNNPAQDSGSQAGSSESAAENTGSAADSSSAEGTTSVDGSAAAGGVPVDWDEDPAEVTWMLWNVGGTFSQEGLQAVEDAVNEITLEKINVHVNLEMLEMGTYMSQMPMQIGAGDKIDLITTFPAGSGSFSNMVTSGQLLPLDELLADYAPETYELVSGNILDATTVNGTVYAVPVYTDYTNDGYWICREAYLTEAGFTAEDIQSVEDITEAFEAIYALHPDMKMVSSGSNSLISQPLINGTDYDTLGTDLLAVMVDEDATKVVSLYESDAYKESYAILRDWYEKGYIDKDIMIREDDPLSDATVVSGFLGGNRARTTGSEELAGEPLVSVKVSEGCVSTFSVAIMTMGIPVSATEPEAAALSNVFNEYKAQISCGMADQKTIDEFIEKLYDNGFQTYIDEAQRQLDEWLASQN</sequence>
<dbReference type="Pfam" id="PF01547">
    <property type="entry name" value="SBP_bac_1"/>
    <property type="match status" value="1"/>
</dbReference>
<name>A0A7W8M6G7_9FIRM</name>
<evidence type="ECO:0000256" key="2">
    <source>
        <dbReference type="SAM" id="SignalP"/>
    </source>
</evidence>
<dbReference type="PROSITE" id="PS51257">
    <property type="entry name" value="PROKAR_LIPOPROTEIN"/>
    <property type="match status" value="1"/>
</dbReference>